<reference evidence="11 12" key="1">
    <citation type="submission" date="2017-02" db="EMBL/GenBank/DDBJ databases">
        <authorList>
            <person name="Peterson S.W."/>
        </authorList>
    </citation>
    <scope>NUCLEOTIDE SEQUENCE [LARGE SCALE GENOMIC DNA]</scope>
    <source>
        <strain evidence="11 12">M1</strain>
    </source>
</reference>
<name>A0A1T5ME63_9FIRM</name>
<dbReference type="AlphaFoldDB" id="A0A1T5ME63"/>
<feature type="transmembrane region" description="Helical" evidence="9">
    <location>
        <begin position="86"/>
        <end position="104"/>
    </location>
</feature>
<keyword evidence="3" id="KW-1003">Cell membrane</keyword>
<dbReference type="EMBL" id="FUZT01000014">
    <property type="protein sequence ID" value="SKC86531.1"/>
    <property type="molecule type" value="Genomic_DNA"/>
</dbReference>
<keyword evidence="4" id="KW-0997">Cell inner membrane</keyword>
<feature type="transmembrane region" description="Helical" evidence="9">
    <location>
        <begin position="47"/>
        <end position="65"/>
    </location>
</feature>
<feature type="transmembrane region" description="Helical" evidence="9">
    <location>
        <begin position="124"/>
        <end position="146"/>
    </location>
</feature>
<evidence type="ECO:0000256" key="8">
    <source>
        <dbReference type="ARBA" id="ARBA00038436"/>
    </source>
</evidence>
<gene>
    <name evidence="11" type="ORF">SAMN02194393_04567</name>
</gene>
<dbReference type="InterPro" id="IPR055348">
    <property type="entry name" value="DctQ"/>
</dbReference>
<keyword evidence="2" id="KW-0813">Transport</keyword>
<evidence type="ECO:0000256" key="4">
    <source>
        <dbReference type="ARBA" id="ARBA00022519"/>
    </source>
</evidence>
<dbReference type="PANTHER" id="PTHR35011">
    <property type="entry name" value="2,3-DIKETO-L-GULONATE TRAP TRANSPORTER SMALL PERMEASE PROTEIN YIAM"/>
    <property type="match status" value="1"/>
</dbReference>
<proteinExistence type="inferred from homology"/>
<keyword evidence="6 9" id="KW-1133">Transmembrane helix</keyword>
<keyword evidence="12" id="KW-1185">Reference proteome</keyword>
<dbReference type="InterPro" id="IPR007387">
    <property type="entry name" value="TRAP_DctQ"/>
</dbReference>
<evidence type="ECO:0000256" key="9">
    <source>
        <dbReference type="SAM" id="Phobius"/>
    </source>
</evidence>
<dbReference type="Pfam" id="PF04290">
    <property type="entry name" value="DctQ"/>
    <property type="match status" value="1"/>
</dbReference>
<dbReference type="Proteomes" id="UP000190285">
    <property type="component" value="Unassembled WGS sequence"/>
</dbReference>
<keyword evidence="7 9" id="KW-0472">Membrane</keyword>
<evidence type="ECO:0000256" key="2">
    <source>
        <dbReference type="ARBA" id="ARBA00022448"/>
    </source>
</evidence>
<evidence type="ECO:0000313" key="12">
    <source>
        <dbReference type="Proteomes" id="UP000190285"/>
    </source>
</evidence>
<evidence type="ECO:0000256" key="7">
    <source>
        <dbReference type="ARBA" id="ARBA00023136"/>
    </source>
</evidence>
<keyword evidence="5 9" id="KW-0812">Transmembrane</keyword>
<comment type="subcellular location">
    <subcellularLocation>
        <location evidence="1">Cell inner membrane</location>
        <topology evidence="1">Multi-pass membrane protein</topology>
    </subcellularLocation>
</comment>
<dbReference type="GO" id="GO:0005886">
    <property type="term" value="C:plasma membrane"/>
    <property type="evidence" value="ECO:0007669"/>
    <property type="project" value="UniProtKB-SubCell"/>
</dbReference>
<evidence type="ECO:0000256" key="1">
    <source>
        <dbReference type="ARBA" id="ARBA00004429"/>
    </source>
</evidence>
<sequence length="162" mass="18633">MKIIKFLDKRIEEILIGGLLSGMSIIIAIQVFMRYVMKASLSWSEEIARYMFIWMVYIGISYGVKQSKHIKIDAAVNIFPRIIRKYLYILSDFIFLFFSVVIVIKSKEVSSLIFKLGQVSPATGIAMGYVYLAVPIGLSLVSIRLVQRIFFKIKNLKETTNY</sequence>
<evidence type="ECO:0000259" key="10">
    <source>
        <dbReference type="Pfam" id="PF04290"/>
    </source>
</evidence>
<protein>
    <submittedName>
        <fullName evidence="11">TRAP-type C4-dicarboxylate transport system, small permease component</fullName>
    </submittedName>
</protein>
<feature type="domain" description="Tripartite ATP-independent periplasmic transporters DctQ component" evidence="10">
    <location>
        <begin position="23"/>
        <end position="150"/>
    </location>
</feature>
<evidence type="ECO:0000256" key="3">
    <source>
        <dbReference type="ARBA" id="ARBA00022475"/>
    </source>
</evidence>
<dbReference type="STRING" id="36842.SAMN02194393_04567"/>
<feature type="transmembrane region" description="Helical" evidence="9">
    <location>
        <begin position="14"/>
        <end position="35"/>
    </location>
</feature>
<evidence type="ECO:0000256" key="6">
    <source>
        <dbReference type="ARBA" id="ARBA00022989"/>
    </source>
</evidence>
<accession>A0A1T5ME63</accession>
<dbReference type="GO" id="GO:0015740">
    <property type="term" value="P:C4-dicarboxylate transport"/>
    <property type="evidence" value="ECO:0007669"/>
    <property type="project" value="TreeGrafter"/>
</dbReference>
<dbReference type="PANTHER" id="PTHR35011:SF2">
    <property type="entry name" value="2,3-DIKETO-L-GULONATE TRAP TRANSPORTER SMALL PERMEASE PROTEIN YIAM"/>
    <property type="match status" value="1"/>
</dbReference>
<comment type="similarity">
    <text evidence="8">Belongs to the TRAP transporter small permease family.</text>
</comment>
<dbReference type="RefSeq" id="WP_079494964.1">
    <property type="nucleotide sequence ID" value="NZ_FUZT01000014.1"/>
</dbReference>
<organism evidence="11 12">
    <name type="scientific">Maledivibacter halophilus</name>
    <dbReference type="NCBI Taxonomy" id="36842"/>
    <lineage>
        <taxon>Bacteria</taxon>
        <taxon>Bacillati</taxon>
        <taxon>Bacillota</taxon>
        <taxon>Clostridia</taxon>
        <taxon>Peptostreptococcales</taxon>
        <taxon>Caminicellaceae</taxon>
        <taxon>Maledivibacter</taxon>
    </lineage>
</organism>
<dbReference type="OrthoDB" id="45144at2"/>
<evidence type="ECO:0000313" key="11">
    <source>
        <dbReference type="EMBL" id="SKC86531.1"/>
    </source>
</evidence>
<dbReference type="GO" id="GO:0022857">
    <property type="term" value="F:transmembrane transporter activity"/>
    <property type="evidence" value="ECO:0007669"/>
    <property type="project" value="TreeGrafter"/>
</dbReference>
<evidence type="ECO:0000256" key="5">
    <source>
        <dbReference type="ARBA" id="ARBA00022692"/>
    </source>
</evidence>